<dbReference type="Gene3D" id="3.40.50.1460">
    <property type="match status" value="1"/>
</dbReference>
<dbReference type="PROSITE" id="PS01122">
    <property type="entry name" value="CASPASE_CYS"/>
    <property type="match status" value="1"/>
</dbReference>
<comment type="caution">
    <text evidence="5">The sequence shown here is derived from an EMBL/GenBank/DDBJ whole genome shotgun (WGS) entry which is preliminary data.</text>
</comment>
<gene>
    <name evidence="5" type="ORF">V5799_000624</name>
</gene>
<sequence>MTGELYLFSQVFQPHTNLAERTGADVDEKSLQECFTLLGFAIDTPRRNLSAKDIKEELKKLGEEDYRNYDCFVCCFLTHGTDKDTLYASDGNRVSVDDVMAPFHGDKCRSLRGKPKLFFIQACRGGKLQRGISLDSADARGVGIRIPTHADFLVAYSTVPGFVAWRDAERGSWFVQRLCSVLLELAPSTDLLHMLTVVCKRVAFPEQNEVAVKMGGEEIIAKQMPCFTSTLTHLVYFSRSYPTS</sequence>
<proteinExistence type="inferred from homology"/>
<evidence type="ECO:0000313" key="6">
    <source>
        <dbReference type="Proteomes" id="UP001321473"/>
    </source>
</evidence>
<evidence type="ECO:0000256" key="1">
    <source>
        <dbReference type="ARBA" id="ARBA00010134"/>
    </source>
</evidence>
<dbReference type="InterPro" id="IPR002138">
    <property type="entry name" value="Pept_C14_p10"/>
</dbReference>
<evidence type="ECO:0000256" key="2">
    <source>
        <dbReference type="RuleBase" id="RU003971"/>
    </source>
</evidence>
<organism evidence="5 6">
    <name type="scientific">Amblyomma americanum</name>
    <name type="common">Lone star tick</name>
    <dbReference type="NCBI Taxonomy" id="6943"/>
    <lineage>
        <taxon>Eukaryota</taxon>
        <taxon>Metazoa</taxon>
        <taxon>Ecdysozoa</taxon>
        <taxon>Arthropoda</taxon>
        <taxon>Chelicerata</taxon>
        <taxon>Arachnida</taxon>
        <taxon>Acari</taxon>
        <taxon>Parasitiformes</taxon>
        <taxon>Ixodida</taxon>
        <taxon>Ixodoidea</taxon>
        <taxon>Ixodidae</taxon>
        <taxon>Amblyomminae</taxon>
        <taxon>Amblyomma</taxon>
    </lineage>
</organism>
<name>A0AAQ4D2I4_AMBAM</name>
<feature type="domain" description="Caspase family p10" evidence="3">
    <location>
        <begin position="142"/>
        <end position="239"/>
    </location>
</feature>
<protein>
    <recommendedName>
        <fullName evidence="7">Caspase</fullName>
    </recommendedName>
</protein>
<dbReference type="SUPFAM" id="SSF52129">
    <property type="entry name" value="Caspase-like"/>
    <property type="match status" value="1"/>
</dbReference>
<dbReference type="PANTHER" id="PTHR10454:SF232">
    <property type="entry name" value="AT03047P-RELATED"/>
    <property type="match status" value="1"/>
</dbReference>
<reference evidence="5 6" key="1">
    <citation type="journal article" date="2023" name="Arcadia Sci">
        <title>De novo assembly of a long-read Amblyomma americanum tick genome.</title>
        <authorList>
            <person name="Chou S."/>
            <person name="Poskanzer K.E."/>
            <person name="Rollins M."/>
            <person name="Thuy-Boun P.S."/>
        </authorList>
    </citation>
    <scope>NUCLEOTIDE SEQUENCE [LARGE SCALE GENOMIC DNA]</scope>
    <source>
        <strain evidence="5">F_SG_1</strain>
        <tissue evidence="5">Salivary glands</tissue>
    </source>
</reference>
<dbReference type="PANTHER" id="PTHR10454">
    <property type="entry name" value="CASPASE"/>
    <property type="match status" value="1"/>
</dbReference>
<dbReference type="GO" id="GO:0005737">
    <property type="term" value="C:cytoplasm"/>
    <property type="evidence" value="ECO:0007669"/>
    <property type="project" value="TreeGrafter"/>
</dbReference>
<evidence type="ECO:0000259" key="4">
    <source>
        <dbReference type="PROSITE" id="PS50208"/>
    </source>
</evidence>
<dbReference type="GO" id="GO:0006508">
    <property type="term" value="P:proteolysis"/>
    <property type="evidence" value="ECO:0007669"/>
    <property type="project" value="InterPro"/>
</dbReference>
<dbReference type="InterPro" id="IPR002398">
    <property type="entry name" value="Pept_C14"/>
</dbReference>
<dbReference type="SMART" id="SM00115">
    <property type="entry name" value="CASc"/>
    <property type="match status" value="1"/>
</dbReference>
<dbReference type="PRINTS" id="PR00376">
    <property type="entry name" value="IL1BCENZYME"/>
</dbReference>
<accession>A0AAQ4D2I4</accession>
<feature type="domain" description="Caspase family p20" evidence="4">
    <location>
        <begin position="5"/>
        <end position="127"/>
    </location>
</feature>
<evidence type="ECO:0000313" key="5">
    <source>
        <dbReference type="EMBL" id="KAK8756674.1"/>
    </source>
</evidence>
<dbReference type="GO" id="GO:0006915">
    <property type="term" value="P:apoptotic process"/>
    <property type="evidence" value="ECO:0007669"/>
    <property type="project" value="TreeGrafter"/>
</dbReference>
<dbReference type="GO" id="GO:0004197">
    <property type="term" value="F:cysteine-type endopeptidase activity"/>
    <property type="evidence" value="ECO:0007669"/>
    <property type="project" value="InterPro"/>
</dbReference>
<dbReference type="InterPro" id="IPR011600">
    <property type="entry name" value="Pept_C14_caspase"/>
</dbReference>
<dbReference type="EMBL" id="JARKHS020036009">
    <property type="protein sequence ID" value="KAK8756674.1"/>
    <property type="molecule type" value="Genomic_DNA"/>
</dbReference>
<dbReference type="Proteomes" id="UP001321473">
    <property type="component" value="Unassembled WGS sequence"/>
</dbReference>
<dbReference type="PROSITE" id="PS50208">
    <property type="entry name" value="CASPASE_P20"/>
    <property type="match status" value="1"/>
</dbReference>
<evidence type="ECO:0008006" key="7">
    <source>
        <dbReference type="Google" id="ProtNLM"/>
    </source>
</evidence>
<dbReference type="GO" id="GO:0043525">
    <property type="term" value="P:positive regulation of neuron apoptotic process"/>
    <property type="evidence" value="ECO:0007669"/>
    <property type="project" value="TreeGrafter"/>
</dbReference>
<comment type="similarity">
    <text evidence="1 2">Belongs to the peptidase C14A family.</text>
</comment>
<dbReference type="AlphaFoldDB" id="A0AAQ4D2I4"/>
<dbReference type="InterPro" id="IPR015917">
    <property type="entry name" value="Pept_C14A"/>
</dbReference>
<dbReference type="InterPro" id="IPR029030">
    <property type="entry name" value="Caspase-like_dom_sf"/>
</dbReference>
<keyword evidence="6" id="KW-1185">Reference proteome</keyword>
<dbReference type="InterPro" id="IPR001309">
    <property type="entry name" value="Pept_C14_p20"/>
</dbReference>
<dbReference type="Pfam" id="PF00656">
    <property type="entry name" value="Peptidase_C14"/>
    <property type="match status" value="1"/>
</dbReference>
<dbReference type="CDD" id="cd00032">
    <property type="entry name" value="CASc"/>
    <property type="match status" value="1"/>
</dbReference>
<dbReference type="InterPro" id="IPR033139">
    <property type="entry name" value="Caspase_cys_AS"/>
</dbReference>
<evidence type="ECO:0000259" key="3">
    <source>
        <dbReference type="PROSITE" id="PS50207"/>
    </source>
</evidence>
<dbReference type="PROSITE" id="PS50207">
    <property type="entry name" value="CASPASE_P10"/>
    <property type="match status" value="1"/>
</dbReference>